<evidence type="ECO:0000256" key="2">
    <source>
        <dbReference type="ARBA" id="ARBA00023125"/>
    </source>
</evidence>
<dbReference type="Pfam" id="PF12833">
    <property type="entry name" value="HTH_18"/>
    <property type="match status" value="1"/>
</dbReference>
<feature type="domain" description="HTH araC/xylS-type" evidence="4">
    <location>
        <begin position="217"/>
        <end position="316"/>
    </location>
</feature>
<dbReference type="PANTHER" id="PTHR46796">
    <property type="entry name" value="HTH-TYPE TRANSCRIPTIONAL ACTIVATOR RHAS-RELATED"/>
    <property type="match status" value="1"/>
</dbReference>
<protein>
    <submittedName>
        <fullName evidence="5">AraC family transcriptional regulator</fullName>
    </submittedName>
</protein>
<name>A0ABS5WTB7_9RHOB</name>
<proteinExistence type="predicted"/>
<dbReference type="SUPFAM" id="SSF46689">
    <property type="entry name" value="Homeodomain-like"/>
    <property type="match status" value="1"/>
</dbReference>
<dbReference type="SMART" id="SM00342">
    <property type="entry name" value="HTH_ARAC"/>
    <property type="match status" value="1"/>
</dbReference>
<evidence type="ECO:0000313" key="5">
    <source>
        <dbReference type="EMBL" id="MBT3142301.1"/>
    </source>
</evidence>
<evidence type="ECO:0000313" key="6">
    <source>
        <dbReference type="Proteomes" id="UP000763802"/>
    </source>
</evidence>
<evidence type="ECO:0000256" key="1">
    <source>
        <dbReference type="ARBA" id="ARBA00023015"/>
    </source>
</evidence>
<organism evidence="5 6">
    <name type="scientific">Falsiruegeria litorea</name>
    <dbReference type="NCBI Taxonomy" id="1280831"/>
    <lineage>
        <taxon>Bacteria</taxon>
        <taxon>Pseudomonadati</taxon>
        <taxon>Pseudomonadota</taxon>
        <taxon>Alphaproteobacteria</taxon>
        <taxon>Rhodobacterales</taxon>
        <taxon>Roseobacteraceae</taxon>
        <taxon>Falsiruegeria</taxon>
    </lineage>
</organism>
<dbReference type="PROSITE" id="PS01124">
    <property type="entry name" value="HTH_ARAC_FAMILY_2"/>
    <property type="match status" value="1"/>
</dbReference>
<keyword evidence="1" id="KW-0805">Transcription regulation</keyword>
<evidence type="ECO:0000256" key="3">
    <source>
        <dbReference type="ARBA" id="ARBA00023163"/>
    </source>
</evidence>
<accession>A0ABS5WTB7</accession>
<gene>
    <name evidence="5" type="ORF">KL867_14635</name>
</gene>
<keyword evidence="6" id="KW-1185">Reference proteome</keyword>
<dbReference type="RefSeq" id="WP_215193957.1">
    <property type="nucleotide sequence ID" value="NZ_JAHHDY010000016.1"/>
</dbReference>
<dbReference type="InterPro" id="IPR050204">
    <property type="entry name" value="AraC_XylS_family_regulators"/>
</dbReference>
<keyword evidence="2" id="KW-0238">DNA-binding</keyword>
<reference evidence="5 6" key="1">
    <citation type="submission" date="2021-05" db="EMBL/GenBank/DDBJ databases">
        <title>Draft genomes of marine bacteria isolated from model chitin particles.</title>
        <authorList>
            <person name="Datta M.S."/>
            <person name="Schwartzman J.A."/>
            <person name="Cordero O."/>
        </authorList>
    </citation>
    <scope>NUCLEOTIDE SEQUENCE [LARGE SCALE GENOMIC DNA]</scope>
    <source>
        <strain evidence="5 6">4E07</strain>
    </source>
</reference>
<dbReference type="EMBL" id="JAHHDY010000016">
    <property type="protein sequence ID" value="MBT3142301.1"/>
    <property type="molecule type" value="Genomic_DNA"/>
</dbReference>
<dbReference type="InterPro" id="IPR018060">
    <property type="entry name" value="HTH_AraC"/>
</dbReference>
<keyword evidence="3" id="KW-0804">Transcription</keyword>
<evidence type="ECO:0000259" key="4">
    <source>
        <dbReference type="PROSITE" id="PS01124"/>
    </source>
</evidence>
<dbReference type="InterPro" id="IPR009057">
    <property type="entry name" value="Homeodomain-like_sf"/>
</dbReference>
<comment type="caution">
    <text evidence="5">The sequence shown here is derived from an EMBL/GenBank/DDBJ whole genome shotgun (WGS) entry which is preliminary data.</text>
</comment>
<dbReference type="Proteomes" id="UP000763802">
    <property type="component" value="Unassembled WGS sequence"/>
</dbReference>
<sequence>MDGRVLDPPQDSAYGKLAVSRIEDLAQAVLGSGLKAQQMDAGQLNACLAFVATQRMVCTTGLLNSKISLSGTLSETDITLGVGLQITKGSLQWLHGIESGTVGVFLPGEEHEALYMPGSLYLGLTLSHDSLAWEAEQLEIDIDPECLATGHHPQLLQNSFLNLLRVQTAGLHRDGQESLHPAETANLALETLISHLGRNPRQICGVPSIRGLEHVVRRAIDYIDAHVNEKISIEELALASGASRRTLHRAFEVILNDTPTKFINRRKLHLIRDLLMSGERATISDTVASVGITEFGRFSFNYRRMFGETPSETVRSARKIFACA</sequence>
<dbReference type="Gene3D" id="1.10.10.60">
    <property type="entry name" value="Homeodomain-like"/>
    <property type="match status" value="1"/>
</dbReference>